<accession>A0A917AHV9</accession>
<keyword evidence="3 10" id="KW-0808">Transferase</keyword>
<keyword evidence="6 10" id="KW-0227">DNA damage</keyword>
<keyword evidence="10" id="KW-0235">DNA replication</keyword>
<reference evidence="12" key="1">
    <citation type="journal article" date="2014" name="Int. J. Syst. Evol. Microbiol.">
        <title>Complete genome sequence of Corynebacterium casei LMG S-19264T (=DSM 44701T), isolated from a smear-ripened cheese.</title>
        <authorList>
            <consortium name="US DOE Joint Genome Institute (JGI-PGF)"/>
            <person name="Walter F."/>
            <person name="Albersmeier A."/>
            <person name="Kalinowski J."/>
            <person name="Ruckert C."/>
        </authorList>
    </citation>
    <scope>NUCLEOTIDE SEQUENCE</scope>
    <source>
        <strain evidence="12">CGMCC 1.12698</strain>
    </source>
</reference>
<comment type="catalytic activity">
    <reaction evidence="10">
        <text>DNA(n) + a 2'-deoxyribonucleoside 5'-triphosphate = DNA(n+1) + diphosphate</text>
        <dbReference type="Rhea" id="RHEA:22508"/>
        <dbReference type="Rhea" id="RHEA-COMP:17339"/>
        <dbReference type="Rhea" id="RHEA-COMP:17340"/>
        <dbReference type="ChEBI" id="CHEBI:33019"/>
        <dbReference type="ChEBI" id="CHEBI:61560"/>
        <dbReference type="ChEBI" id="CHEBI:173112"/>
        <dbReference type="EC" id="2.7.7.7"/>
    </reaction>
</comment>
<dbReference type="InterPro" id="IPR017961">
    <property type="entry name" value="DNA_pol_Y-fam_little_finger"/>
</dbReference>
<dbReference type="InterPro" id="IPR022880">
    <property type="entry name" value="DNApol_IV"/>
</dbReference>
<name>A0A917AHV9_9BACI</name>
<dbReference type="GO" id="GO:0042276">
    <property type="term" value="P:error-prone translesion synthesis"/>
    <property type="evidence" value="ECO:0007669"/>
    <property type="project" value="TreeGrafter"/>
</dbReference>
<dbReference type="PANTHER" id="PTHR11076">
    <property type="entry name" value="DNA REPAIR POLYMERASE UMUC / TRANSFERASE FAMILY MEMBER"/>
    <property type="match status" value="1"/>
</dbReference>
<feature type="site" description="Substrate discrimination" evidence="10">
    <location>
        <position position="22"/>
    </location>
</feature>
<organism evidence="12 13">
    <name type="scientific">Priestia taiwanensis</name>
    <dbReference type="NCBI Taxonomy" id="1347902"/>
    <lineage>
        <taxon>Bacteria</taxon>
        <taxon>Bacillati</taxon>
        <taxon>Bacillota</taxon>
        <taxon>Bacilli</taxon>
        <taxon>Bacillales</taxon>
        <taxon>Bacillaceae</taxon>
        <taxon>Priestia</taxon>
    </lineage>
</organism>
<dbReference type="Gene3D" id="1.10.150.20">
    <property type="entry name" value="5' to 3' exonuclease, C-terminal subdomain"/>
    <property type="match status" value="1"/>
</dbReference>
<dbReference type="NCBIfam" id="NF002492">
    <property type="entry name" value="PRK01810.1"/>
    <property type="match status" value="1"/>
</dbReference>
<dbReference type="EC" id="2.7.7.7" evidence="10"/>
<dbReference type="SUPFAM" id="SSF56672">
    <property type="entry name" value="DNA/RNA polymerases"/>
    <property type="match status" value="1"/>
</dbReference>
<evidence type="ECO:0000313" key="13">
    <source>
        <dbReference type="Proteomes" id="UP000605259"/>
    </source>
</evidence>
<dbReference type="FunFam" id="3.40.1170.60:FF:000003">
    <property type="entry name" value="DNA polymerase eta"/>
    <property type="match status" value="1"/>
</dbReference>
<evidence type="ECO:0000313" key="12">
    <source>
        <dbReference type="EMBL" id="GGE54168.1"/>
    </source>
</evidence>
<dbReference type="InterPro" id="IPR050116">
    <property type="entry name" value="DNA_polymerase-Y"/>
</dbReference>
<dbReference type="GO" id="GO:0005829">
    <property type="term" value="C:cytosol"/>
    <property type="evidence" value="ECO:0007669"/>
    <property type="project" value="TreeGrafter"/>
</dbReference>
<dbReference type="CDD" id="cd03586">
    <property type="entry name" value="PolY_Pol_IV_kappa"/>
    <property type="match status" value="1"/>
</dbReference>
<dbReference type="InterPro" id="IPR036775">
    <property type="entry name" value="DNA_pol_Y-fam_lit_finger_sf"/>
</dbReference>
<comment type="subunit">
    <text evidence="10">Monomer.</text>
</comment>
<evidence type="ECO:0000256" key="1">
    <source>
        <dbReference type="ARBA" id="ARBA00010945"/>
    </source>
</evidence>
<evidence type="ECO:0000256" key="5">
    <source>
        <dbReference type="ARBA" id="ARBA00022723"/>
    </source>
</evidence>
<dbReference type="AlphaFoldDB" id="A0A917AHV9"/>
<dbReference type="NCBIfam" id="NF002677">
    <property type="entry name" value="PRK02406.1"/>
    <property type="match status" value="1"/>
</dbReference>
<comment type="caution">
    <text evidence="12">The sequence shown here is derived from an EMBL/GenBank/DDBJ whole genome shotgun (WGS) entry which is preliminary data.</text>
</comment>
<comment type="cofactor">
    <cofactor evidence="10">
        <name>Mg(2+)</name>
        <dbReference type="ChEBI" id="CHEBI:18420"/>
    </cofactor>
    <text evidence="10">Binds 2 magnesium ions per subunit.</text>
</comment>
<keyword evidence="7 10" id="KW-0460">Magnesium</keyword>
<dbReference type="SUPFAM" id="SSF100879">
    <property type="entry name" value="Lesion bypass DNA polymerase (Y-family), little finger domain"/>
    <property type="match status" value="1"/>
</dbReference>
<feature type="binding site" evidence="10">
    <location>
        <position position="17"/>
    </location>
    <ligand>
        <name>Mg(2+)</name>
        <dbReference type="ChEBI" id="CHEBI:18420"/>
    </ligand>
</feature>
<keyword evidence="5 10" id="KW-0479">Metal-binding</keyword>
<feature type="active site" evidence="10">
    <location>
        <position position="114"/>
    </location>
</feature>
<dbReference type="GO" id="GO:0006261">
    <property type="term" value="P:DNA-templated DNA replication"/>
    <property type="evidence" value="ECO:0007669"/>
    <property type="project" value="UniProtKB-UniRule"/>
</dbReference>
<dbReference type="EMBL" id="BMFK01000001">
    <property type="protein sequence ID" value="GGE54168.1"/>
    <property type="molecule type" value="Genomic_DNA"/>
</dbReference>
<keyword evidence="2 10" id="KW-0515">Mutator protein</keyword>
<evidence type="ECO:0000256" key="6">
    <source>
        <dbReference type="ARBA" id="ARBA00022763"/>
    </source>
</evidence>
<keyword evidence="8 10" id="KW-0239">DNA-directed DNA polymerase</keyword>
<dbReference type="InterPro" id="IPR043502">
    <property type="entry name" value="DNA/RNA_pol_sf"/>
</dbReference>
<dbReference type="Gene3D" id="3.30.1490.100">
    <property type="entry name" value="DNA polymerase, Y-family, little finger domain"/>
    <property type="match status" value="1"/>
</dbReference>
<evidence type="ECO:0000256" key="4">
    <source>
        <dbReference type="ARBA" id="ARBA00022695"/>
    </source>
</evidence>
<dbReference type="GO" id="GO:0000287">
    <property type="term" value="F:magnesium ion binding"/>
    <property type="evidence" value="ECO:0007669"/>
    <property type="project" value="UniProtKB-UniRule"/>
</dbReference>
<keyword evidence="10" id="KW-0238">DNA-binding</keyword>
<comment type="similarity">
    <text evidence="1 10">Belongs to the DNA polymerase type-Y family.</text>
</comment>
<protein>
    <recommendedName>
        <fullName evidence="10">DNA polymerase IV</fullName>
        <shortName evidence="10">Pol IV</shortName>
        <ecNumber evidence="10">2.7.7.7</ecNumber>
    </recommendedName>
</protein>
<keyword evidence="4 10" id="KW-0548">Nucleotidyltransferase</keyword>
<dbReference type="Pfam" id="PF11799">
    <property type="entry name" value="IMS_C"/>
    <property type="match status" value="1"/>
</dbReference>
<dbReference type="Pfam" id="PF00817">
    <property type="entry name" value="IMS"/>
    <property type="match status" value="1"/>
</dbReference>
<feature type="binding site" evidence="10">
    <location>
        <position position="113"/>
    </location>
    <ligand>
        <name>Mg(2+)</name>
        <dbReference type="ChEBI" id="CHEBI:18420"/>
    </ligand>
</feature>
<comment type="subcellular location">
    <subcellularLocation>
        <location evidence="10">Cytoplasm</location>
    </subcellularLocation>
</comment>
<evidence type="ECO:0000256" key="7">
    <source>
        <dbReference type="ARBA" id="ARBA00022842"/>
    </source>
</evidence>
<dbReference type="GO" id="GO:0009432">
    <property type="term" value="P:SOS response"/>
    <property type="evidence" value="ECO:0007669"/>
    <property type="project" value="TreeGrafter"/>
</dbReference>
<reference evidence="12" key="2">
    <citation type="submission" date="2020-09" db="EMBL/GenBank/DDBJ databases">
        <authorList>
            <person name="Sun Q."/>
            <person name="Zhou Y."/>
        </authorList>
    </citation>
    <scope>NUCLEOTIDE SEQUENCE</scope>
    <source>
        <strain evidence="12">CGMCC 1.12698</strain>
    </source>
</reference>
<sequence length="394" mass="44713">MVQTMYPKNGRVILHVDMNSFYASVEVAHDPTLKGKPLAVAGNEKERKGIIITCSYEARAFGIKTTMPLWEAKRLCRDLLIRKPNFDLYREASMNMFQYLYTITPLVQPVSIDEGYMDITDCQHLGSPLEIAERIQKDLLEQFQLPCSIGIAPNKFLAKMASDMKKPLGITVLRKRDVQHVLWPQEVGIMHGVGKATATKLNELHIVTVEDLAKANEGLLREEIGISGAALKERANGIDNRPVDPEAIYQFKTIGNSSTFPQDMTEEAIIFQKLEALALSVSNRLKKKGYMTHNVQVMIRYDNRALVTRSRKLVNPIVAKEDIFSAATFLWRKHWNGNPVRLVGITAHDLTERKEAVKQLDLFSFQEDVKEEPLLHVMEKLKEKYGDHIISKGK</sequence>
<dbReference type="InterPro" id="IPR001126">
    <property type="entry name" value="UmuC"/>
</dbReference>
<evidence type="ECO:0000256" key="3">
    <source>
        <dbReference type="ARBA" id="ARBA00022679"/>
    </source>
</evidence>
<evidence type="ECO:0000256" key="10">
    <source>
        <dbReference type="HAMAP-Rule" id="MF_01113"/>
    </source>
</evidence>
<dbReference type="PROSITE" id="PS50173">
    <property type="entry name" value="UMUC"/>
    <property type="match status" value="1"/>
</dbReference>
<keyword evidence="9 10" id="KW-0234">DNA repair</keyword>
<dbReference type="InterPro" id="IPR024728">
    <property type="entry name" value="PolY_HhH_motif"/>
</dbReference>
<keyword evidence="10" id="KW-0963">Cytoplasm</keyword>
<dbReference type="InterPro" id="IPR043128">
    <property type="entry name" value="Rev_trsase/Diguanyl_cyclase"/>
</dbReference>
<dbReference type="Pfam" id="PF11798">
    <property type="entry name" value="IMS_HHH"/>
    <property type="match status" value="1"/>
</dbReference>
<dbReference type="GO" id="GO:0003887">
    <property type="term" value="F:DNA-directed DNA polymerase activity"/>
    <property type="evidence" value="ECO:0007669"/>
    <property type="project" value="UniProtKB-UniRule"/>
</dbReference>
<evidence type="ECO:0000256" key="8">
    <source>
        <dbReference type="ARBA" id="ARBA00022932"/>
    </source>
</evidence>
<evidence type="ECO:0000256" key="2">
    <source>
        <dbReference type="ARBA" id="ARBA00022457"/>
    </source>
</evidence>
<dbReference type="Gene3D" id="3.40.1170.60">
    <property type="match status" value="1"/>
</dbReference>
<dbReference type="PANTHER" id="PTHR11076:SF33">
    <property type="entry name" value="DNA POLYMERASE KAPPA"/>
    <property type="match status" value="1"/>
</dbReference>
<dbReference type="HAMAP" id="MF_01113">
    <property type="entry name" value="DNApol_IV"/>
    <property type="match status" value="1"/>
</dbReference>
<keyword evidence="13" id="KW-1185">Reference proteome</keyword>
<dbReference type="RefSeq" id="WP_229722103.1">
    <property type="nucleotide sequence ID" value="NZ_BMFK01000001.1"/>
</dbReference>
<proteinExistence type="inferred from homology"/>
<dbReference type="Gene3D" id="3.30.70.270">
    <property type="match status" value="1"/>
</dbReference>
<evidence type="ECO:0000259" key="11">
    <source>
        <dbReference type="PROSITE" id="PS50173"/>
    </source>
</evidence>
<dbReference type="Proteomes" id="UP000605259">
    <property type="component" value="Unassembled WGS sequence"/>
</dbReference>
<dbReference type="GO" id="GO:0006281">
    <property type="term" value="P:DNA repair"/>
    <property type="evidence" value="ECO:0007669"/>
    <property type="project" value="UniProtKB-UniRule"/>
</dbReference>
<dbReference type="GO" id="GO:0003684">
    <property type="term" value="F:damaged DNA binding"/>
    <property type="evidence" value="ECO:0007669"/>
    <property type="project" value="InterPro"/>
</dbReference>
<evidence type="ECO:0000256" key="9">
    <source>
        <dbReference type="ARBA" id="ARBA00023204"/>
    </source>
</evidence>
<gene>
    <name evidence="10" type="primary">dinB</name>
    <name evidence="12" type="ORF">GCM10007140_00620</name>
</gene>
<feature type="domain" description="UmuC" evidence="11">
    <location>
        <begin position="13"/>
        <end position="194"/>
    </location>
</feature>
<comment type="function">
    <text evidence="10">Poorly processive, error-prone DNA polymerase involved in untargeted mutagenesis. Copies undamaged DNA at stalled replication forks, which arise in vivo from mismatched or misaligned primer ends. These misaligned primers can be extended by PolIV. Exhibits no 3'-5' exonuclease (proofreading) activity. May be involved in translesional synthesis, in conjunction with the beta clamp from PolIII.</text>
</comment>